<dbReference type="PANTHER" id="PTHR43820:SF4">
    <property type="entry name" value="HIGH-AFFINITY BRANCHED-CHAIN AMINO ACID TRANSPORT ATP-BINDING PROTEIN LIVF"/>
    <property type="match status" value="1"/>
</dbReference>
<evidence type="ECO:0000259" key="6">
    <source>
        <dbReference type="PROSITE" id="PS50893"/>
    </source>
</evidence>
<evidence type="ECO:0000313" key="7">
    <source>
        <dbReference type="EMBL" id="ACL56536.1"/>
    </source>
</evidence>
<dbReference type="InterPro" id="IPR003593">
    <property type="entry name" value="AAA+_ATPase"/>
</dbReference>
<evidence type="ECO:0000313" key="8">
    <source>
        <dbReference type="Proteomes" id="UP000008207"/>
    </source>
</evidence>
<keyword evidence="2" id="KW-0813">Transport</keyword>
<dbReference type="AlphaFoldDB" id="B8INL0"/>
<keyword evidence="8" id="KW-1185">Reference proteome</keyword>
<keyword evidence="3" id="KW-0547">Nucleotide-binding</keyword>
<dbReference type="KEGG" id="mno:Mnod_1544"/>
<dbReference type="eggNOG" id="COG0410">
    <property type="taxonomic scope" value="Bacteria"/>
</dbReference>
<evidence type="ECO:0000256" key="2">
    <source>
        <dbReference type="ARBA" id="ARBA00022448"/>
    </source>
</evidence>
<dbReference type="GO" id="GO:0015658">
    <property type="term" value="F:branched-chain amino acid transmembrane transporter activity"/>
    <property type="evidence" value="ECO:0007669"/>
    <property type="project" value="TreeGrafter"/>
</dbReference>
<dbReference type="OrthoDB" id="9776369at2"/>
<evidence type="ECO:0000256" key="3">
    <source>
        <dbReference type="ARBA" id="ARBA00022741"/>
    </source>
</evidence>
<dbReference type="PANTHER" id="PTHR43820">
    <property type="entry name" value="HIGH-AFFINITY BRANCHED-CHAIN AMINO ACID TRANSPORT ATP-BINDING PROTEIN LIVF"/>
    <property type="match status" value="1"/>
</dbReference>
<dbReference type="RefSeq" id="WP_015928231.1">
    <property type="nucleotide sequence ID" value="NC_011894.1"/>
</dbReference>
<protein>
    <submittedName>
        <fullName evidence="7">ABC transporter related</fullName>
    </submittedName>
</protein>
<comment type="similarity">
    <text evidence="1">Belongs to the ABC transporter superfamily.</text>
</comment>
<dbReference type="HOGENOM" id="CLU_000604_1_2_5"/>
<dbReference type="GO" id="GO:0005524">
    <property type="term" value="F:ATP binding"/>
    <property type="evidence" value="ECO:0007669"/>
    <property type="project" value="UniProtKB-KW"/>
</dbReference>
<keyword evidence="4" id="KW-0067">ATP-binding</keyword>
<dbReference type="InterPro" id="IPR052156">
    <property type="entry name" value="BCAA_Transport_ATP-bd_LivF"/>
</dbReference>
<keyword evidence="5" id="KW-0029">Amino-acid transport</keyword>
<dbReference type="Gene3D" id="3.40.50.300">
    <property type="entry name" value="P-loop containing nucleotide triphosphate hydrolases"/>
    <property type="match status" value="1"/>
</dbReference>
<reference evidence="7 8" key="1">
    <citation type="submission" date="2009-01" db="EMBL/GenBank/DDBJ databases">
        <title>Complete sequence of chromosome of Methylobacterium nodulans ORS 2060.</title>
        <authorList>
            <consortium name="US DOE Joint Genome Institute"/>
            <person name="Lucas S."/>
            <person name="Copeland A."/>
            <person name="Lapidus A."/>
            <person name="Glavina del Rio T."/>
            <person name="Dalin E."/>
            <person name="Tice H."/>
            <person name="Bruce D."/>
            <person name="Goodwin L."/>
            <person name="Pitluck S."/>
            <person name="Sims D."/>
            <person name="Brettin T."/>
            <person name="Detter J.C."/>
            <person name="Han C."/>
            <person name="Larimer F."/>
            <person name="Land M."/>
            <person name="Hauser L."/>
            <person name="Kyrpides N."/>
            <person name="Ivanova N."/>
            <person name="Marx C.J."/>
            <person name="Richardson P."/>
        </authorList>
    </citation>
    <scope>NUCLEOTIDE SEQUENCE [LARGE SCALE GENOMIC DNA]</scope>
    <source>
        <strain evidence="8">LMG 21967 / CNCM I-2342 / ORS 2060</strain>
    </source>
</reference>
<dbReference type="SMART" id="SM00382">
    <property type="entry name" value="AAA"/>
    <property type="match status" value="1"/>
</dbReference>
<dbReference type="Proteomes" id="UP000008207">
    <property type="component" value="Chromosome"/>
</dbReference>
<evidence type="ECO:0000256" key="4">
    <source>
        <dbReference type="ARBA" id="ARBA00022840"/>
    </source>
</evidence>
<dbReference type="InterPro" id="IPR027417">
    <property type="entry name" value="P-loop_NTPase"/>
</dbReference>
<name>B8INL0_METNO</name>
<dbReference type="Pfam" id="PF00005">
    <property type="entry name" value="ABC_tran"/>
    <property type="match status" value="1"/>
</dbReference>
<dbReference type="GO" id="GO:0016887">
    <property type="term" value="F:ATP hydrolysis activity"/>
    <property type="evidence" value="ECO:0007669"/>
    <property type="project" value="InterPro"/>
</dbReference>
<dbReference type="PROSITE" id="PS50893">
    <property type="entry name" value="ABC_TRANSPORTER_2"/>
    <property type="match status" value="1"/>
</dbReference>
<evidence type="ECO:0000256" key="5">
    <source>
        <dbReference type="ARBA" id="ARBA00022970"/>
    </source>
</evidence>
<dbReference type="STRING" id="460265.Mnod_1544"/>
<organism evidence="7 8">
    <name type="scientific">Methylobacterium nodulans (strain LMG 21967 / CNCM I-2342 / ORS 2060)</name>
    <dbReference type="NCBI Taxonomy" id="460265"/>
    <lineage>
        <taxon>Bacteria</taxon>
        <taxon>Pseudomonadati</taxon>
        <taxon>Pseudomonadota</taxon>
        <taxon>Alphaproteobacteria</taxon>
        <taxon>Hyphomicrobiales</taxon>
        <taxon>Methylobacteriaceae</taxon>
        <taxon>Methylobacterium</taxon>
    </lineage>
</organism>
<sequence>MSLLVIEDVRGGYGEVDILNGISLTLEPNRIVTVAGTNGAGKSTLAKAILGLLPRVAGRILFEGEDIVRLPTEARIARGIGYVPQVGNVFGALSVRENLQVVAGVPDRARRIEELFDAFPLLRERRRARAGSLSGGERQQLAFARALMPRPRLVVLDEPTAALAPARVADAFALIRRLPDLGVTVFVVEQRARQSLAISHHGYILDGGRVAIEGPADGLLADERAADLYLGRAGRSAA</sequence>
<dbReference type="EMBL" id="CP001349">
    <property type="protein sequence ID" value="ACL56536.1"/>
    <property type="molecule type" value="Genomic_DNA"/>
</dbReference>
<dbReference type="GO" id="GO:0015807">
    <property type="term" value="P:L-amino acid transport"/>
    <property type="evidence" value="ECO:0007669"/>
    <property type="project" value="TreeGrafter"/>
</dbReference>
<proteinExistence type="inferred from homology"/>
<dbReference type="SUPFAM" id="SSF52540">
    <property type="entry name" value="P-loop containing nucleoside triphosphate hydrolases"/>
    <property type="match status" value="1"/>
</dbReference>
<dbReference type="CDD" id="cd03224">
    <property type="entry name" value="ABC_TM1139_LivF_branched"/>
    <property type="match status" value="1"/>
</dbReference>
<accession>B8INL0</accession>
<evidence type="ECO:0000256" key="1">
    <source>
        <dbReference type="ARBA" id="ARBA00005417"/>
    </source>
</evidence>
<feature type="domain" description="ABC transporter" evidence="6">
    <location>
        <begin position="4"/>
        <end position="232"/>
    </location>
</feature>
<dbReference type="InterPro" id="IPR003439">
    <property type="entry name" value="ABC_transporter-like_ATP-bd"/>
</dbReference>
<gene>
    <name evidence="7" type="ordered locus">Mnod_1544</name>
</gene>